<evidence type="ECO:0000256" key="1">
    <source>
        <dbReference type="ARBA" id="ARBA00009277"/>
    </source>
</evidence>
<accession>A0A7W8H856</accession>
<dbReference type="Pfam" id="PF22483">
    <property type="entry name" value="Mu-transpos_C_2"/>
    <property type="match status" value="1"/>
</dbReference>
<dbReference type="InterPro" id="IPR017895">
    <property type="entry name" value="HTH_IS408/IS1162_type"/>
</dbReference>
<organism evidence="5 6">
    <name type="scientific">Catenibacillus scindens</name>
    <dbReference type="NCBI Taxonomy" id="673271"/>
    <lineage>
        <taxon>Bacteria</taxon>
        <taxon>Bacillati</taxon>
        <taxon>Bacillota</taxon>
        <taxon>Clostridia</taxon>
        <taxon>Lachnospirales</taxon>
        <taxon>Lachnospiraceae</taxon>
        <taxon>Catenibacillus</taxon>
    </lineage>
</organism>
<feature type="domain" description="HTH IS408-type" evidence="3">
    <location>
        <begin position="4"/>
        <end position="85"/>
    </location>
</feature>
<dbReference type="InterPro" id="IPR054353">
    <property type="entry name" value="IstA-like_C"/>
</dbReference>
<comment type="caution">
    <text evidence="5">The sequence shown here is derived from an EMBL/GenBank/DDBJ whole genome shotgun (WGS) entry which is preliminary data.</text>
</comment>
<dbReference type="PANTHER" id="PTHR35004:SF8">
    <property type="entry name" value="TRANSPOSASE RV3428C-RELATED"/>
    <property type="match status" value="1"/>
</dbReference>
<dbReference type="EMBL" id="JACHFW010000002">
    <property type="protein sequence ID" value="MBB5263684.1"/>
    <property type="molecule type" value="Genomic_DNA"/>
</dbReference>
<dbReference type="NCBIfam" id="NF033546">
    <property type="entry name" value="transpos_IS21"/>
    <property type="match status" value="1"/>
</dbReference>
<dbReference type="PROSITE" id="PS51257">
    <property type="entry name" value="PROKAR_LIPOPROTEIN"/>
    <property type="match status" value="1"/>
</dbReference>
<gene>
    <name evidence="5" type="ORF">HNP82_000782</name>
</gene>
<evidence type="ECO:0000256" key="2">
    <source>
        <dbReference type="SAM" id="MobiDB-lite"/>
    </source>
</evidence>
<name>A0A7W8H856_9FIRM</name>
<evidence type="ECO:0000313" key="5">
    <source>
        <dbReference type="EMBL" id="MBB5263684.1"/>
    </source>
</evidence>
<dbReference type="GO" id="GO:0015074">
    <property type="term" value="P:DNA integration"/>
    <property type="evidence" value="ECO:0007669"/>
    <property type="project" value="InterPro"/>
</dbReference>
<dbReference type="RefSeq" id="WP_183771715.1">
    <property type="nucleotide sequence ID" value="NZ_JACHFW010000002.1"/>
</dbReference>
<sequence>MTKYREIIRLASLNLSQTNIALSCGVSKKTVNKVLKAAREKGISWPLDPNQTDAVIEQLLFPKENRQQSQSTKRMPDYAHIRKELLRNGVNKKLLWTEYLEECRLAGDDPLMYSQFCYYIQQDEQKRRATMHINRKPAEQVEVDWAGDPAHIIDPDTGEILDAHIFVGVMTYSQYPYVEAFMDEKQPSWIAAHVHMYEYFGGVAKILVPDNCRTAVDHNKSWKDQRINAVYQEMAEHYGTAVIPARVRAPRDKANAEGSVGNISTWITAALRNEQFFSLSELNRAIRQKLEVFSRRPFQKKEGSRYEIFRDEELPLLAPLPATPYELAEWKQATVQFNYHISFAGMLYSVPHEYIKRKVDVRVTDKTIEIFYNHNRIASHRRLYGRKGQYSTVTEHMPTSHQQYLEWNGDRFRKWAERIGSSTHQVVDAILTSKRVEQQSYRSCMGLLKLADKYSADRLEAACRKALSFTATPSYKSIKNILDTGNDQAEVSDKGQTTGSHTESGKSSHALTRGADYYRR</sequence>
<dbReference type="GO" id="GO:0003676">
    <property type="term" value="F:nucleic acid binding"/>
    <property type="evidence" value="ECO:0007669"/>
    <property type="project" value="InterPro"/>
</dbReference>
<dbReference type="AlphaFoldDB" id="A0A7W8H856"/>
<proteinExistence type="inferred from homology"/>
<dbReference type="InterPro" id="IPR036397">
    <property type="entry name" value="RNaseH_sf"/>
</dbReference>
<comment type="similarity">
    <text evidence="1">Belongs to the transposase IS21/IS408/IS1162 family.</text>
</comment>
<dbReference type="Proteomes" id="UP000543642">
    <property type="component" value="Unassembled WGS sequence"/>
</dbReference>
<reference evidence="5 6" key="1">
    <citation type="submission" date="2020-08" db="EMBL/GenBank/DDBJ databases">
        <title>Genomic Encyclopedia of Type Strains, Phase IV (KMG-IV): sequencing the most valuable type-strain genomes for metagenomic binning, comparative biology and taxonomic classification.</title>
        <authorList>
            <person name="Goeker M."/>
        </authorList>
    </citation>
    <scope>NUCLEOTIDE SEQUENCE [LARGE SCALE GENOMIC DNA]</scope>
    <source>
        <strain evidence="5 6">DSM 106146</strain>
    </source>
</reference>
<dbReference type="PROSITE" id="PS50994">
    <property type="entry name" value="INTEGRASE"/>
    <property type="match status" value="1"/>
</dbReference>
<feature type="domain" description="Integrase catalytic" evidence="4">
    <location>
        <begin position="133"/>
        <end position="332"/>
    </location>
</feature>
<feature type="compositionally biased region" description="Polar residues" evidence="2">
    <location>
        <begin position="488"/>
        <end position="510"/>
    </location>
</feature>
<keyword evidence="6" id="KW-1185">Reference proteome</keyword>
<protein>
    <submittedName>
        <fullName evidence="5">Transposase</fullName>
    </submittedName>
</protein>
<feature type="region of interest" description="Disordered" evidence="2">
    <location>
        <begin position="488"/>
        <end position="520"/>
    </location>
</feature>
<evidence type="ECO:0000259" key="3">
    <source>
        <dbReference type="PROSITE" id="PS50532"/>
    </source>
</evidence>
<evidence type="ECO:0000259" key="4">
    <source>
        <dbReference type="PROSITE" id="PS50994"/>
    </source>
</evidence>
<dbReference type="InterPro" id="IPR001584">
    <property type="entry name" value="Integrase_cat-core"/>
</dbReference>
<dbReference type="PANTHER" id="PTHR35004">
    <property type="entry name" value="TRANSPOSASE RV3428C-RELATED"/>
    <property type="match status" value="1"/>
</dbReference>
<dbReference type="Gene3D" id="1.10.10.60">
    <property type="entry name" value="Homeodomain-like"/>
    <property type="match status" value="1"/>
</dbReference>
<dbReference type="PROSITE" id="PS50532">
    <property type="entry name" value="HTH_IS408"/>
    <property type="match status" value="1"/>
</dbReference>
<dbReference type="Gene3D" id="3.30.420.10">
    <property type="entry name" value="Ribonuclease H-like superfamily/Ribonuclease H"/>
    <property type="match status" value="1"/>
</dbReference>
<evidence type="ECO:0000313" key="6">
    <source>
        <dbReference type="Proteomes" id="UP000543642"/>
    </source>
</evidence>